<reference evidence="1 2" key="1">
    <citation type="journal article" date="2010" name="Science">
        <title>Genomic comparison of the ants Camponotus floridanus and Harpegnathos saltator.</title>
        <authorList>
            <person name="Bonasio R."/>
            <person name="Zhang G."/>
            <person name="Ye C."/>
            <person name="Mutti N.S."/>
            <person name="Fang X."/>
            <person name="Qin N."/>
            <person name="Donahue G."/>
            <person name="Yang P."/>
            <person name="Li Q."/>
            <person name="Li C."/>
            <person name="Zhang P."/>
            <person name="Huang Z."/>
            <person name="Berger S.L."/>
            <person name="Reinberg D."/>
            <person name="Wang J."/>
            <person name="Liebig J."/>
        </authorList>
    </citation>
    <scope>NUCLEOTIDE SEQUENCE [LARGE SCALE GENOMIC DNA]</scope>
    <source>
        <strain evidence="2">C129</strain>
    </source>
</reference>
<organism evidence="2">
    <name type="scientific">Camponotus floridanus</name>
    <name type="common">Florida carpenter ant</name>
    <dbReference type="NCBI Taxonomy" id="104421"/>
    <lineage>
        <taxon>Eukaryota</taxon>
        <taxon>Metazoa</taxon>
        <taxon>Ecdysozoa</taxon>
        <taxon>Arthropoda</taxon>
        <taxon>Hexapoda</taxon>
        <taxon>Insecta</taxon>
        <taxon>Pterygota</taxon>
        <taxon>Neoptera</taxon>
        <taxon>Endopterygota</taxon>
        <taxon>Hymenoptera</taxon>
        <taxon>Apocrita</taxon>
        <taxon>Aculeata</taxon>
        <taxon>Formicoidea</taxon>
        <taxon>Formicidae</taxon>
        <taxon>Formicinae</taxon>
        <taxon>Camponotus</taxon>
    </lineage>
</organism>
<dbReference type="EMBL" id="GL436038">
    <property type="protein sequence ID" value="EFN72384.1"/>
    <property type="molecule type" value="Genomic_DNA"/>
</dbReference>
<feature type="non-terminal residue" evidence="1">
    <location>
        <position position="1"/>
    </location>
</feature>
<dbReference type="InterPro" id="IPR036397">
    <property type="entry name" value="RNaseH_sf"/>
</dbReference>
<accession>E2A2I1</accession>
<keyword evidence="2" id="KW-1185">Reference proteome</keyword>
<evidence type="ECO:0000313" key="1">
    <source>
        <dbReference type="EMBL" id="EFN72384.1"/>
    </source>
</evidence>
<evidence type="ECO:0008006" key="3">
    <source>
        <dbReference type="Google" id="ProtNLM"/>
    </source>
</evidence>
<name>E2A2I1_CAMFO</name>
<protein>
    <recommendedName>
        <fullName evidence="3">Histone-lysine N-methyltransferase SETMAR</fullName>
    </recommendedName>
</protein>
<gene>
    <name evidence="1" type="ORF">EAG_16102</name>
</gene>
<dbReference type="InParanoid" id="E2A2I1"/>
<sequence length="74" mass="8893">NSSIFVREFLARFNVTFLDHPSYFPSLVPCDFVLFLKVENIMRREYLRDIKIIKRGNNEILKNLSKELQHCFTQ</sequence>
<feature type="non-terminal residue" evidence="1">
    <location>
        <position position="74"/>
    </location>
</feature>
<dbReference type="Proteomes" id="UP000000311">
    <property type="component" value="Unassembled WGS sequence"/>
</dbReference>
<evidence type="ECO:0000313" key="2">
    <source>
        <dbReference type="Proteomes" id="UP000000311"/>
    </source>
</evidence>
<dbReference type="AlphaFoldDB" id="E2A2I1"/>
<proteinExistence type="predicted"/>
<dbReference type="GO" id="GO:0003676">
    <property type="term" value="F:nucleic acid binding"/>
    <property type="evidence" value="ECO:0007669"/>
    <property type="project" value="InterPro"/>
</dbReference>
<dbReference type="Gene3D" id="3.30.420.10">
    <property type="entry name" value="Ribonuclease H-like superfamily/Ribonuclease H"/>
    <property type="match status" value="1"/>
</dbReference>